<proteinExistence type="predicted"/>
<reference evidence="2" key="2">
    <citation type="submission" date="2022-06" db="UniProtKB">
        <authorList>
            <consortium name="EnsemblMetazoa"/>
        </authorList>
    </citation>
    <scope>IDENTIFICATION</scope>
</reference>
<evidence type="ECO:0000313" key="3">
    <source>
        <dbReference type="Proteomes" id="UP000007819"/>
    </source>
</evidence>
<accession>A0A8R2JV39</accession>
<dbReference type="GeneID" id="107884659"/>
<dbReference type="Proteomes" id="UP000007819">
    <property type="component" value="Chromosome A3"/>
</dbReference>
<sequence>MSILLVLGKNIETTKTTKLNAEKLPILPKPPKSFTQPHIKKRNHTCANLLSSSMEPIKSLNEETLMWCNNKNSETVVASTSMNNAEQFKSSNLFFSSDNDDSPIKNDQITSPTQSTNSIDFFRKEIDGKTTKKRKNIVTFDVSPSISTNSIDLFPDEGDGTIKKKITKQAVFPAHLSPTSSVEAEYNETPNKVKEQFNIEGALKFLIKSQVQMAQKFEIIENNQKQILFLVNKNMTDAPADKNWNIEFSTTFPLQDIQSLNEIEQRLITDIEFKEKLANRISSFRGLDDSTFIKSSLDNIFSDKIGVLISFTGRKPSNTVEKKYAMKSSLLYKLICDVGRSRYKNFSDEKAEKVTSSWLRHSIDRLKRTAALT</sequence>
<organism evidence="2 3">
    <name type="scientific">Acyrthosiphon pisum</name>
    <name type="common">Pea aphid</name>
    <dbReference type="NCBI Taxonomy" id="7029"/>
    <lineage>
        <taxon>Eukaryota</taxon>
        <taxon>Metazoa</taxon>
        <taxon>Ecdysozoa</taxon>
        <taxon>Arthropoda</taxon>
        <taxon>Hexapoda</taxon>
        <taxon>Insecta</taxon>
        <taxon>Pterygota</taxon>
        <taxon>Neoptera</taxon>
        <taxon>Paraneoptera</taxon>
        <taxon>Hemiptera</taxon>
        <taxon>Sternorrhyncha</taxon>
        <taxon>Aphidomorpha</taxon>
        <taxon>Aphidoidea</taxon>
        <taxon>Aphididae</taxon>
        <taxon>Macrosiphini</taxon>
        <taxon>Acyrthosiphon</taxon>
    </lineage>
</organism>
<reference evidence="3" key="1">
    <citation type="submission" date="2010-06" db="EMBL/GenBank/DDBJ databases">
        <authorList>
            <person name="Jiang H."/>
            <person name="Abraham K."/>
            <person name="Ali S."/>
            <person name="Alsbrooks S.L."/>
            <person name="Anim B.N."/>
            <person name="Anosike U.S."/>
            <person name="Attaway T."/>
            <person name="Bandaranaike D.P."/>
            <person name="Battles P.K."/>
            <person name="Bell S.N."/>
            <person name="Bell A.V."/>
            <person name="Beltran B."/>
            <person name="Bickham C."/>
            <person name="Bustamante Y."/>
            <person name="Caleb T."/>
            <person name="Canada A."/>
            <person name="Cardenas V."/>
            <person name="Carter K."/>
            <person name="Chacko J."/>
            <person name="Chandrabose M.N."/>
            <person name="Chavez D."/>
            <person name="Chavez A."/>
            <person name="Chen L."/>
            <person name="Chu H.-S."/>
            <person name="Claassen K.J."/>
            <person name="Cockrell R."/>
            <person name="Collins M."/>
            <person name="Cooper J.A."/>
            <person name="Cree A."/>
            <person name="Curry S.M."/>
            <person name="Da Y."/>
            <person name="Dao M.D."/>
            <person name="Das B."/>
            <person name="Davila M.-L."/>
            <person name="Davy-Carroll L."/>
            <person name="Denson S."/>
            <person name="Dinh H."/>
            <person name="Ebong V.E."/>
            <person name="Edwards J.R."/>
            <person name="Egan A."/>
            <person name="El-Daye J."/>
            <person name="Escobedo L."/>
            <person name="Fernandez S."/>
            <person name="Fernando P.R."/>
            <person name="Flagg N."/>
            <person name="Forbes L.D."/>
            <person name="Fowler R.G."/>
            <person name="Fu Q."/>
            <person name="Gabisi R.A."/>
            <person name="Ganer J."/>
            <person name="Garbino Pronczuk A."/>
            <person name="Garcia R.M."/>
            <person name="Garner T."/>
            <person name="Garrett T.E."/>
            <person name="Gonzalez D.A."/>
            <person name="Hamid H."/>
            <person name="Hawkins E.S."/>
            <person name="Hirani K."/>
            <person name="Hogues M.E."/>
            <person name="Hollins B."/>
            <person name="Hsiao C.-H."/>
            <person name="Jabil R."/>
            <person name="James M.L."/>
            <person name="Jhangiani S.N."/>
            <person name="Johnson B."/>
            <person name="Johnson Q."/>
            <person name="Joshi V."/>
            <person name="Kalu J.B."/>
            <person name="Kam C."/>
            <person name="Kashfia A."/>
            <person name="Keebler J."/>
            <person name="Kisamo H."/>
            <person name="Kovar C.L."/>
            <person name="Lago L.A."/>
            <person name="Lai C.-Y."/>
            <person name="Laidlaw J."/>
            <person name="Lara F."/>
            <person name="Le T.-K."/>
            <person name="Lee S.L."/>
            <person name="Legall F.H."/>
            <person name="Lemon S.J."/>
            <person name="Lewis L.R."/>
            <person name="Li B."/>
            <person name="Liu Y."/>
            <person name="Liu Y.-S."/>
            <person name="Lopez J."/>
            <person name="Lozado R.J."/>
            <person name="Lu J."/>
            <person name="Madu R.C."/>
            <person name="Maheshwari M."/>
            <person name="Maheshwari R."/>
            <person name="Malloy K."/>
            <person name="Martinez E."/>
            <person name="Mathew T."/>
            <person name="Mercado I.C."/>
            <person name="Mercado C."/>
            <person name="Meyer B."/>
            <person name="Montgomery K."/>
            <person name="Morgan M.B."/>
            <person name="Munidasa M."/>
            <person name="Nazareth L.V."/>
            <person name="Nelson J."/>
            <person name="Ng B.M."/>
            <person name="Nguyen N.B."/>
            <person name="Nguyen P.Q."/>
            <person name="Nguyen T."/>
            <person name="Obregon M."/>
            <person name="Okwuonu G.O."/>
            <person name="Onwere C.G."/>
            <person name="Orozco G."/>
            <person name="Parra A."/>
            <person name="Patel S."/>
            <person name="Patil S."/>
            <person name="Perez A."/>
            <person name="Perez Y."/>
            <person name="Pham C."/>
            <person name="Primus E.L."/>
            <person name="Pu L.-L."/>
            <person name="Puazo M."/>
            <person name="Qin X."/>
            <person name="Quiroz J.B."/>
            <person name="Reese J."/>
            <person name="Richards S."/>
            <person name="Rives C.M."/>
            <person name="Robberts R."/>
            <person name="Ruiz S.J."/>
            <person name="Ruiz M.J."/>
            <person name="Santibanez J."/>
            <person name="Schneider B.W."/>
            <person name="Sisson I."/>
            <person name="Smith M."/>
            <person name="Sodergren E."/>
            <person name="Song X.-Z."/>
            <person name="Song B.B."/>
            <person name="Summersgill H."/>
            <person name="Thelus R."/>
            <person name="Thornton R.D."/>
            <person name="Trejos Z.Y."/>
            <person name="Usmani K."/>
            <person name="Vattathil S."/>
            <person name="Villasana D."/>
            <person name="Walker D.L."/>
            <person name="Wang S."/>
            <person name="Wang K."/>
            <person name="White C.S."/>
            <person name="Williams A.C."/>
            <person name="Williamson J."/>
            <person name="Wilson K."/>
            <person name="Woghiren I.O."/>
            <person name="Woodworth J.R."/>
            <person name="Worley K.C."/>
            <person name="Wright R.A."/>
            <person name="Wu W."/>
            <person name="Young L."/>
            <person name="Zhang L."/>
            <person name="Zhang J."/>
            <person name="Zhu Y."/>
            <person name="Muzny D.M."/>
            <person name="Weinstock G."/>
            <person name="Gibbs R.A."/>
        </authorList>
    </citation>
    <scope>NUCLEOTIDE SEQUENCE [LARGE SCALE GENOMIC DNA]</scope>
    <source>
        <strain evidence="3">LSR1</strain>
    </source>
</reference>
<dbReference type="EnsemblMetazoa" id="XM_029491751.1">
    <property type="protein sequence ID" value="XP_029347611.1"/>
    <property type="gene ID" value="LOC107884659"/>
</dbReference>
<dbReference type="Pfam" id="PF16064">
    <property type="entry name" value="DUF4806"/>
    <property type="match status" value="1"/>
</dbReference>
<dbReference type="AlphaFoldDB" id="A0A8R2JV39"/>
<evidence type="ECO:0000259" key="1">
    <source>
        <dbReference type="Pfam" id="PF16064"/>
    </source>
</evidence>
<keyword evidence="3" id="KW-1185">Reference proteome</keyword>
<dbReference type="OrthoDB" id="8785518at2759"/>
<name>A0A8R2JV39_ACYPI</name>
<evidence type="ECO:0000313" key="2">
    <source>
        <dbReference type="EnsemblMetazoa" id="XP_029347611.1"/>
    </source>
</evidence>
<dbReference type="InterPro" id="IPR032071">
    <property type="entry name" value="DUF4806"/>
</dbReference>
<feature type="domain" description="DUF4806" evidence="1">
    <location>
        <begin position="250"/>
        <end position="329"/>
    </location>
</feature>
<dbReference type="RefSeq" id="XP_029347611.1">
    <property type="nucleotide sequence ID" value="XM_029491751.1"/>
</dbReference>
<protein>
    <recommendedName>
        <fullName evidence="1">DUF4806 domain-containing protein</fullName>
    </recommendedName>
</protein>